<evidence type="ECO:0000256" key="9">
    <source>
        <dbReference type="ARBA" id="ARBA00022842"/>
    </source>
</evidence>
<dbReference type="PANTHER" id="PTHR42918">
    <property type="entry name" value="LYSYL-TRNA SYNTHETASE"/>
    <property type="match status" value="1"/>
</dbReference>
<dbReference type="GO" id="GO:0140096">
    <property type="term" value="F:catalytic activity, acting on a protein"/>
    <property type="evidence" value="ECO:0007669"/>
    <property type="project" value="UniProtKB-ARBA"/>
</dbReference>
<keyword evidence="9 13" id="KW-0460">Magnesium</keyword>
<comment type="subunit">
    <text evidence="3 13">Homodimer.</text>
</comment>
<evidence type="ECO:0000256" key="12">
    <source>
        <dbReference type="ARBA" id="ARBA00048573"/>
    </source>
</evidence>
<feature type="binding site" evidence="13">
    <location>
        <position position="414"/>
    </location>
    <ligand>
        <name>Mg(2+)</name>
        <dbReference type="ChEBI" id="CHEBI:18420"/>
        <label>2</label>
    </ligand>
</feature>
<dbReference type="InterPro" id="IPR044136">
    <property type="entry name" value="Lys-tRNA-ligase_II_N"/>
</dbReference>
<evidence type="ECO:0000256" key="1">
    <source>
        <dbReference type="ARBA" id="ARBA00004496"/>
    </source>
</evidence>
<dbReference type="OrthoDB" id="9801152at2"/>
<dbReference type="PRINTS" id="PR00982">
    <property type="entry name" value="TRNASYNTHLYS"/>
</dbReference>
<dbReference type="RefSeq" id="WP_090942344.1">
    <property type="nucleotide sequence ID" value="NZ_FOTS01000051.1"/>
</dbReference>
<dbReference type="InterPro" id="IPR004365">
    <property type="entry name" value="NA-bd_OB_tRNA"/>
</dbReference>
<keyword evidence="5 13" id="KW-0436">Ligase</keyword>
<feature type="binding site" evidence="13">
    <location>
        <position position="414"/>
    </location>
    <ligand>
        <name>Mg(2+)</name>
        <dbReference type="ChEBI" id="CHEBI:18420"/>
        <label>1</label>
    </ligand>
</feature>
<keyword evidence="4 13" id="KW-0963">Cytoplasm</keyword>
<organism evidence="16 17">
    <name type="scientific">Pelosinus propionicus DSM 13327</name>
    <dbReference type="NCBI Taxonomy" id="1123291"/>
    <lineage>
        <taxon>Bacteria</taxon>
        <taxon>Bacillati</taxon>
        <taxon>Bacillota</taxon>
        <taxon>Negativicutes</taxon>
        <taxon>Selenomonadales</taxon>
        <taxon>Sporomusaceae</taxon>
        <taxon>Pelosinus</taxon>
    </lineage>
</organism>
<evidence type="ECO:0000256" key="8">
    <source>
        <dbReference type="ARBA" id="ARBA00022840"/>
    </source>
</evidence>
<evidence type="ECO:0000256" key="2">
    <source>
        <dbReference type="ARBA" id="ARBA00008226"/>
    </source>
</evidence>
<dbReference type="CDD" id="cd00775">
    <property type="entry name" value="LysRS_core"/>
    <property type="match status" value="1"/>
</dbReference>
<keyword evidence="11 13" id="KW-0030">Aminoacyl-tRNA synthetase</keyword>
<dbReference type="Proteomes" id="UP000199520">
    <property type="component" value="Unassembled WGS sequence"/>
</dbReference>
<proteinExistence type="inferred from homology"/>
<gene>
    <name evidence="13" type="primary">lysS</name>
    <name evidence="16" type="ORF">SAMN04490355_105135</name>
</gene>
<dbReference type="GO" id="GO:0004824">
    <property type="term" value="F:lysine-tRNA ligase activity"/>
    <property type="evidence" value="ECO:0007669"/>
    <property type="project" value="UniProtKB-UniRule"/>
</dbReference>
<feature type="domain" description="Aminoacyl-transfer RNA synthetases class-II family profile" evidence="15">
    <location>
        <begin position="177"/>
        <end position="491"/>
    </location>
</feature>
<dbReference type="NCBIfam" id="NF001756">
    <property type="entry name" value="PRK00484.1"/>
    <property type="match status" value="1"/>
</dbReference>
<dbReference type="PROSITE" id="PS50862">
    <property type="entry name" value="AA_TRNA_LIGASE_II"/>
    <property type="match status" value="1"/>
</dbReference>
<evidence type="ECO:0000256" key="14">
    <source>
        <dbReference type="RuleBase" id="RU000336"/>
    </source>
</evidence>
<evidence type="ECO:0000313" key="16">
    <source>
        <dbReference type="EMBL" id="SFM18440.1"/>
    </source>
</evidence>
<dbReference type="PIRSF" id="PIRSF039101">
    <property type="entry name" value="LysRS2"/>
    <property type="match status" value="1"/>
</dbReference>
<dbReference type="EMBL" id="FOTS01000051">
    <property type="protein sequence ID" value="SFM18440.1"/>
    <property type="molecule type" value="Genomic_DNA"/>
</dbReference>
<evidence type="ECO:0000256" key="4">
    <source>
        <dbReference type="ARBA" id="ARBA00022490"/>
    </source>
</evidence>
<comment type="similarity">
    <text evidence="2 13">Belongs to the class-II aminoacyl-tRNA synthetase family.</text>
</comment>
<sequence length="497" mass="56697">MTEVQNHEIEKSEELNELMRVRREKMTAFEAQGIEPFARKYDVTIHASEVLAKFEQLEGQSAKIAGRIMAVRGHGKTSFVHLMDMSGKVQAYFRQDVVGEVEYDKFKLLDIGDIVGIEGVIFKTQRGEISLKATSFEILAKSLRPLPEKWHGLKDVETRYRQRYLDLIVNPEVRNTFVTRSKIIKSLRSILDKRDYLEVETPMMHPIAGGAAARPFVTHHNALDMDLFLRIAPELYLKRLIVGGFERVYEVGRVFRNEGISVRHNPEFTIVELYQAYSDYQDLMRLTEDVVSGIALEVLGTTQITYQGQDIDLAPPWNRLTMTEAVKKYADVDFDTVATLEEARAIADKLGVKYEKKNGIGGILNNIFEEKVEEHLIQPTFIIGHPTEISPLAKRNKENPEITDRFEVFVFARELANGFSELNDPIDQEGRFASQVEQRESGDDEAHMMDHDYVNALEYGLPPTGGLGIGIDRLVMLLTDSPSIRDVLLFPHMRHKE</sequence>
<dbReference type="InterPro" id="IPR002313">
    <property type="entry name" value="Lys-tRNA-ligase_II"/>
</dbReference>
<accession>A0A1I4NSV1</accession>
<dbReference type="SUPFAM" id="SSF50249">
    <property type="entry name" value="Nucleic acid-binding proteins"/>
    <property type="match status" value="1"/>
</dbReference>
<dbReference type="CDD" id="cd04322">
    <property type="entry name" value="LysRS_N"/>
    <property type="match status" value="1"/>
</dbReference>
<dbReference type="HAMAP" id="MF_00252">
    <property type="entry name" value="Lys_tRNA_synth_class2"/>
    <property type="match status" value="1"/>
</dbReference>
<dbReference type="AlphaFoldDB" id="A0A1I4NSV1"/>
<evidence type="ECO:0000313" key="17">
    <source>
        <dbReference type="Proteomes" id="UP000199520"/>
    </source>
</evidence>
<evidence type="ECO:0000256" key="3">
    <source>
        <dbReference type="ARBA" id="ARBA00011738"/>
    </source>
</evidence>
<keyword evidence="7 13" id="KW-0547">Nucleotide-binding</keyword>
<keyword evidence="10 13" id="KW-0648">Protein biosynthesis</keyword>
<dbReference type="PANTHER" id="PTHR42918:SF15">
    <property type="entry name" value="LYSINE--TRNA LIGASE, CHLOROPLASTIC_MITOCHONDRIAL"/>
    <property type="match status" value="1"/>
</dbReference>
<reference evidence="17" key="1">
    <citation type="submission" date="2016-10" db="EMBL/GenBank/DDBJ databases">
        <authorList>
            <person name="Varghese N."/>
            <person name="Submissions S."/>
        </authorList>
    </citation>
    <scope>NUCLEOTIDE SEQUENCE [LARGE SCALE GENOMIC DNA]</scope>
    <source>
        <strain evidence="17">DSM 13327</strain>
    </source>
</reference>
<dbReference type="NCBIfam" id="TIGR00499">
    <property type="entry name" value="lysS_bact"/>
    <property type="match status" value="1"/>
</dbReference>
<dbReference type="InterPro" id="IPR034762">
    <property type="entry name" value="Lys-tRNA-ligase_II_bac/euk"/>
</dbReference>
<dbReference type="InterPro" id="IPR006195">
    <property type="entry name" value="aa-tRNA-synth_II"/>
</dbReference>
<keyword evidence="8 13" id="KW-0067">ATP-binding</keyword>
<evidence type="ECO:0000256" key="13">
    <source>
        <dbReference type="HAMAP-Rule" id="MF_00252"/>
    </source>
</evidence>
<dbReference type="InterPro" id="IPR045864">
    <property type="entry name" value="aa-tRNA-synth_II/BPL/LPL"/>
</dbReference>
<dbReference type="Pfam" id="PF01336">
    <property type="entry name" value="tRNA_anti-codon"/>
    <property type="match status" value="1"/>
</dbReference>
<protein>
    <recommendedName>
        <fullName evidence="13">Lysine--tRNA ligase</fullName>
        <ecNumber evidence="13">6.1.1.6</ecNumber>
    </recommendedName>
    <alternativeName>
        <fullName evidence="13">Lysyl-tRNA synthetase</fullName>
        <shortName evidence="13">LysRS</shortName>
    </alternativeName>
</protein>
<dbReference type="GO" id="GO:0000049">
    <property type="term" value="F:tRNA binding"/>
    <property type="evidence" value="ECO:0007669"/>
    <property type="project" value="TreeGrafter"/>
</dbReference>
<evidence type="ECO:0000256" key="11">
    <source>
        <dbReference type="ARBA" id="ARBA00023146"/>
    </source>
</evidence>
<comment type="catalytic activity">
    <reaction evidence="12 13 14">
        <text>tRNA(Lys) + L-lysine + ATP = L-lysyl-tRNA(Lys) + AMP + diphosphate</text>
        <dbReference type="Rhea" id="RHEA:20792"/>
        <dbReference type="Rhea" id="RHEA-COMP:9696"/>
        <dbReference type="Rhea" id="RHEA-COMP:9697"/>
        <dbReference type="ChEBI" id="CHEBI:30616"/>
        <dbReference type="ChEBI" id="CHEBI:32551"/>
        <dbReference type="ChEBI" id="CHEBI:33019"/>
        <dbReference type="ChEBI" id="CHEBI:78442"/>
        <dbReference type="ChEBI" id="CHEBI:78529"/>
        <dbReference type="ChEBI" id="CHEBI:456215"/>
        <dbReference type="EC" id="6.1.1.6"/>
    </reaction>
</comment>
<dbReference type="GO" id="GO:0000287">
    <property type="term" value="F:magnesium ion binding"/>
    <property type="evidence" value="ECO:0007669"/>
    <property type="project" value="UniProtKB-UniRule"/>
</dbReference>
<dbReference type="InterPro" id="IPR004364">
    <property type="entry name" value="Aa-tRNA-synt_II"/>
</dbReference>
<dbReference type="FunFam" id="3.30.930.10:FF:000001">
    <property type="entry name" value="Lysine--tRNA ligase"/>
    <property type="match status" value="1"/>
</dbReference>
<feature type="binding site" evidence="13">
    <location>
        <position position="407"/>
    </location>
    <ligand>
        <name>Mg(2+)</name>
        <dbReference type="ChEBI" id="CHEBI:18420"/>
        <label>1</label>
    </ligand>
</feature>
<dbReference type="InterPro" id="IPR012340">
    <property type="entry name" value="NA-bd_OB-fold"/>
</dbReference>
<dbReference type="GO" id="GO:0005524">
    <property type="term" value="F:ATP binding"/>
    <property type="evidence" value="ECO:0007669"/>
    <property type="project" value="UniProtKB-UniRule"/>
</dbReference>
<dbReference type="FunFam" id="2.40.50.140:FF:000024">
    <property type="entry name" value="Lysine--tRNA ligase"/>
    <property type="match status" value="1"/>
</dbReference>
<evidence type="ECO:0000256" key="7">
    <source>
        <dbReference type="ARBA" id="ARBA00022741"/>
    </source>
</evidence>
<dbReference type="InterPro" id="IPR018149">
    <property type="entry name" value="Lys-tRNA-synth_II_C"/>
</dbReference>
<dbReference type="GO" id="GO:0016740">
    <property type="term" value="F:transferase activity"/>
    <property type="evidence" value="ECO:0007669"/>
    <property type="project" value="UniProtKB-ARBA"/>
</dbReference>
<dbReference type="Gene3D" id="3.30.930.10">
    <property type="entry name" value="Bira Bifunctional Protein, Domain 2"/>
    <property type="match status" value="1"/>
</dbReference>
<dbReference type="GO" id="GO:0005829">
    <property type="term" value="C:cytosol"/>
    <property type="evidence" value="ECO:0007669"/>
    <property type="project" value="TreeGrafter"/>
</dbReference>
<name>A0A1I4NSV1_9FIRM</name>
<comment type="subcellular location">
    <subcellularLocation>
        <location evidence="1 13">Cytoplasm</location>
    </subcellularLocation>
</comment>
<dbReference type="STRING" id="1123291.SAMN04490355_105135"/>
<dbReference type="Gene3D" id="2.40.50.140">
    <property type="entry name" value="Nucleic acid-binding proteins"/>
    <property type="match status" value="1"/>
</dbReference>
<evidence type="ECO:0000256" key="6">
    <source>
        <dbReference type="ARBA" id="ARBA00022723"/>
    </source>
</evidence>
<evidence type="ECO:0000259" key="15">
    <source>
        <dbReference type="PROSITE" id="PS50862"/>
    </source>
</evidence>
<dbReference type="EC" id="6.1.1.6" evidence="13"/>
<dbReference type="GO" id="GO:0006430">
    <property type="term" value="P:lysyl-tRNA aminoacylation"/>
    <property type="evidence" value="ECO:0007669"/>
    <property type="project" value="UniProtKB-UniRule"/>
</dbReference>
<keyword evidence="17" id="KW-1185">Reference proteome</keyword>
<keyword evidence="6 13" id="KW-0479">Metal-binding</keyword>
<evidence type="ECO:0000256" key="5">
    <source>
        <dbReference type="ARBA" id="ARBA00022598"/>
    </source>
</evidence>
<comment type="cofactor">
    <cofactor evidence="13 14">
        <name>Mg(2+)</name>
        <dbReference type="ChEBI" id="CHEBI:18420"/>
    </cofactor>
    <text evidence="13 14">Binds 3 Mg(2+) ions per subunit.</text>
</comment>
<dbReference type="Pfam" id="PF00152">
    <property type="entry name" value="tRNA-synt_2"/>
    <property type="match status" value="1"/>
</dbReference>
<dbReference type="SUPFAM" id="SSF55681">
    <property type="entry name" value="Class II aaRS and biotin synthetases"/>
    <property type="match status" value="1"/>
</dbReference>
<evidence type="ECO:0000256" key="10">
    <source>
        <dbReference type="ARBA" id="ARBA00022917"/>
    </source>
</evidence>